<dbReference type="CDD" id="cd22647">
    <property type="entry name" value="CTF3_NTD_HEAT"/>
    <property type="match status" value="1"/>
</dbReference>
<reference evidence="8 9" key="1">
    <citation type="journal article" date="2016" name="Genome Biol. Evol.">
        <title>Divergent and convergent evolution of fungal pathogenicity.</title>
        <authorList>
            <person name="Shang Y."/>
            <person name="Xiao G."/>
            <person name="Zheng P."/>
            <person name="Cen K."/>
            <person name="Zhan S."/>
            <person name="Wang C."/>
        </authorList>
    </citation>
    <scope>NUCLEOTIDE SEQUENCE [LARGE SCALE GENOMIC DNA]</scope>
    <source>
        <strain evidence="8 9">ARSEF 7405</strain>
    </source>
</reference>
<dbReference type="InterPro" id="IPR008429">
    <property type="entry name" value="CLPTM1"/>
</dbReference>
<dbReference type="PANTHER" id="PTHR21347:SF0">
    <property type="entry name" value="LIPID SCRAMBLASE CLPTM1L"/>
    <property type="match status" value="1"/>
</dbReference>
<dbReference type="GO" id="GO:0000776">
    <property type="term" value="C:kinetochore"/>
    <property type="evidence" value="ECO:0007669"/>
    <property type="project" value="InterPro"/>
</dbReference>
<evidence type="ECO:0000256" key="5">
    <source>
        <dbReference type="ARBA" id="ARBA00023136"/>
    </source>
</evidence>
<dbReference type="GO" id="GO:0016020">
    <property type="term" value="C:membrane"/>
    <property type="evidence" value="ECO:0007669"/>
    <property type="project" value="UniProtKB-SubCell"/>
</dbReference>
<dbReference type="VEuPathDB" id="FungiDB:AAP_02924"/>
<sequence length="1496" mass="169190">MPRQAVAARPQGQEAAQPQQEGEQQGTSVFKSIIQNIAIFIAVQWVMTQLFGARQKAAAVGGDSNGAGGQPLGGPVPAVVPPFNERPLDQDAITNKTIVPFNVAPMWSETSALDISVYVSGESALPYISMAKEPEVIKVVDEKNFKMGDYNEKRELDGTFKVPAEVQNNGTLWAHFFIALSGHQLDPAQEDYDTATAYFFSRALTQYLPKKKAKKLKNLLAASNATEEADKEEEEDEAASKQKQIASFYHPNVTFSLIPDTGVMTVRSLHPSVRRNLILDMSNSRDASGYHGWYYPFLFVNKFWQLKSHMTEINSTVETLPFHITLNNQKNWKFSILASMDDSMKQAAAQQASGQSLSGGGDGSEFEMFKEILLDTNSYLLATTGIVSILHMIFETLAFKNDISHWRKKKDRVGTSVRSIIANVIMQLIILLYLVDNSEGTSWMILAGQGFGVLLEAWKITKSVNVRLRAPSPDSWFRFLPYVVVFEDKHKLTEAEKKTKEYDEIAFKYLYIIAVPLLLAYAWYSLVYETHKSWYSFVIETLVGSVYAYGFLMMVPGLYINYRLKSVAHMPGKALMYKFLNTFIDDLFAFTIKMPTLHRLATLRDDVIFFVWVYQSWKYKVDYSRVNEFGQGGESEDEDEEGQEKKDAIEENEKEKDEKKAISASGRRSSSQKSTRRRNNFMDDYLAPSPYEQLLKRWGSCNSPNLSVQGVSPYGVPISGATTYVAGADMIFTIAGDQITLTFEDFISIQKPPLEDVPLEIEVSCTLSLVAPVPAKQRQTSIAPLVQQICSHAYQNGLSSSQIWRIVNLAIQCRTLDQASLTRLFKNLYPFSPVSSRVVLKVIGSLGASKSKPPSATQHLLAHWLVSVYEFLESPAYITRFYSVLFDCLELLSIRRPICHLLCYLTRRKHVTPARVRVLLELIRSAADDDKELSELLRVYKSYYPDIIVGDMTMPRRRAVFRPLDSEWFEHLRELRMRRSDTDDSSTDSMATATTVDRYARIDRGAAKRSKIEVVIPVLKTAQNKISQSSRSLEEFRSVRDFVWGFDKIELPCQVISTLRNPTAMRYLQLVQNDNATQRLEAWLDSAFENEIEMIQETNGRFTNVTLGLIDALIEFARFTKYLPENAQLFVKRLLSLSTDRGDRRGLLDLLPYVEILKEEDLAILTRIDSFIFNGDPHSRIDVINYFCSLVQCWATALRPKSNHRSEPPLTRLLEKIEPIIFAISGSLTSFPPPQRTLLSISILQFYTTLAEVYTHAPTTTSIRLTVPPASLVYQLIFSPTLTHISSLSSILSKYKISFEESVAAQKQDREPSQEKQDRPKPYPTAIVAQFNGYVIDICNLLWRNRALNTEDANAVGCHIAKSTVEEWKQYLQDLNDVQENAYRYQLSSVFSLSYNSILSASSAACFREIYKEAKQKNESGIGNGNKNGAGGVDYITGIPSQPVTQRSLSALKDDEGISVGWQEYRLRVLDWMDERGCAGIGELMRRTMKALRKSL</sequence>
<feature type="compositionally biased region" description="Low complexity" evidence="6">
    <location>
        <begin position="662"/>
        <end position="673"/>
    </location>
</feature>
<feature type="compositionally biased region" description="Low complexity" evidence="6">
    <location>
        <begin position="10"/>
        <end position="24"/>
    </location>
</feature>
<dbReference type="Proteomes" id="UP000242877">
    <property type="component" value="Unassembled WGS sequence"/>
</dbReference>
<gene>
    <name evidence="8" type="ORF">AAP_02924</name>
</gene>
<dbReference type="Pfam" id="PF07778">
    <property type="entry name" value="CENP-I"/>
    <property type="match status" value="1"/>
</dbReference>
<dbReference type="GO" id="GO:0012505">
    <property type="term" value="C:endomembrane system"/>
    <property type="evidence" value="ECO:0007669"/>
    <property type="project" value="TreeGrafter"/>
</dbReference>
<feature type="transmembrane region" description="Helical" evidence="7">
    <location>
        <begin position="506"/>
        <end position="524"/>
    </location>
</feature>
<keyword evidence="5 7" id="KW-0472">Membrane</keyword>
<protein>
    <submittedName>
        <fullName evidence="8">Cleft lip and palate transmembrane family protein</fullName>
    </submittedName>
</protein>
<feature type="transmembrane region" description="Helical" evidence="7">
    <location>
        <begin position="420"/>
        <end position="435"/>
    </location>
</feature>
<feature type="region of interest" description="Disordered" evidence="6">
    <location>
        <begin position="1"/>
        <end position="24"/>
    </location>
</feature>
<evidence type="ECO:0000256" key="1">
    <source>
        <dbReference type="ARBA" id="ARBA00004141"/>
    </source>
</evidence>
<feature type="transmembrane region" description="Helical" evidence="7">
    <location>
        <begin position="544"/>
        <end position="562"/>
    </location>
</feature>
<feature type="region of interest" description="Disordered" evidence="6">
    <location>
        <begin position="630"/>
        <end position="684"/>
    </location>
</feature>
<comment type="caution">
    <text evidence="8">The sequence shown here is derived from an EMBL/GenBank/DDBJ whole genome shotgun (WGS) entry which is preliminary data.</text>
</comment>
<evidence type="ECO:0000256" key="3">
    <source>
        <dbReference type="ARBA" id="ARBA00022692"/>
    </source>
</evidence>
<dbReference type="PANTHER" id="PTHR21347">
    <property type="entry name" value="CLEFT LIP AND PALATE ASSOCIATED TRANSMEMBRANE PROTEIN-RELATED"/>
    <property type="match status" value="1"/>
</dbReference>
<dbReference type="EMBL" id="AZGZ01000011">
    <property type="protein sequence ID" value="KZZ92269.1"/>
    <property type="molecule type" value="Genomic_DNA"/>
</dbReference>
<evidence type="ECO:0000256" key="2">
    <source>
        <dbReference type="ARBA" id="ARBA00009310"/>
    </source>
</evidence>
<keyword evidence="4 7" id="KW-1133">Transmembrane helix</keyword>
<evidence type="ECO:0000256" key="6">
    <source>
        <dbReference type="SAM" id="MobiDB-lite"/>
    </source>
</evidence>
<feature type="compositionally biased region" description="Basic and acidic residues" evidence="6">
    <location>
        <begin position="643"/>
        <end position="661"/>
    </location>
</feature>
<dbReference type="OrthoDB" id="4205386at2759"/>
<accession>A0A167Z7B8</accession>
<comment type="similarity">
    <text evidence="2">Belongs to the CLPTM1 family.</text>
</comment>
<evidence type="ECO:0000256" key="7">
    <source>
        <dbReference type="SAM" id="Phobius"/>
    </source>
</evidence>
<organism evidence="8 9">
    <name type="scientific">Ascosphaera apis ARSEF 7405</name>
    <dbReference type="NCBI Taxonomy" id="392613"/>
    <lineage>
        <taxon>Eukaryota</taxon>
        <taxon>Fungi</taxon>
        <taxon>Dikarya</taxon>
        <taxon>Ascomycota</taxon>
        <taxon>Pezizomycotina</taxon>
        <taxon>Eurotiomycetes</taxon>
        <taxon>Eurotiomycetidae</taxon>
        <taxon>Onygenales</taxon>
        <taxon>Ascosphaeraceae</taxon>
        <taxon>Ascosphaera</taxon>
    </lineage>
</organism>
<comment type="subcellular location">
    <subcellularLocation>
        <location evidence="1">Membrane</location>
        <topology evidence="1">Multi-pass membrane protein</topology>
    </subcellularLocation>
</comment>
<evidence type="ECO:0000256" key="4">
    <source>
        <dbReference type="ARBA" id="ARBA00022989"/>
    </source>
</evidence>
<keyword evidence="3 7" id="KW-0812">Transmembrane</keyword>
<name>A0A167Z7B8_9EURO</name>
<keyword evidence="9" id="KW-1185">Reference proteome</keyword>
<dbReference type="InterPro" id="IPR012485">
    <property type="entry name" value="CENP-I"/>
</dbReference>
<evidence type="ECO:0000313" key="9">
    <source>
        <dbReference type="Proteomes" id="UP000242877"/>
    </source>
</evidence>
<feature type="transmembrane region" description="Helical" evidence="7">
    <location>
        <begin position="379"/>
        <end position="399"/>
    </location>
</feature>
<proteinExistence type="inferred from homology"/>
<dbReference type="Pfam" id="PF05602">
    <property type="entry name" value="CLPTM1"/>
    <property type="match status" value="1"/>
</dbReference>
<evidence type="ECO:0000313" key="8">
    <source>
        <dbReference type="EMBL" id="KZZ92269.1"/>
    </source>
</evidence>